<keyword evidence="5" id="KW-0804">Transcription</keyword>
<evidence type="ECO:0008006" key="9">
    <source>
        <dbReference type="Google" id="ProtNLM"/>
    </source>
</evidence>
<dbReference type="GeneID" id="25285391"/>
<evidence type="ECO:0000256" key="3">
    <source>
        <dbReference type="ARBA" id="ARBA00023015"/>
    </source>
</evidence>
<proteinExistence type="predicted"/>
<gene>
    <name evidence="7" type="ORF">A1O9_10487</name>
</gene>
<keyword evidence="2" id="KW-0862">Zinc</keyword>
<evidence type="ECO:0000256" key="5">
    <source>
        <dbReference type="ARBA" id="ARBA00023163"/>
    </source>
</evidence>
<reference evidence="7 8" key="1">
    <citation type="submission" date="2013-03" db="EMBL/GenBank/DDBJ databases">
        <title>The Genome Sequence of Exophiala aquamarina CBS 119918.</title>
        <authorList>
            <consortium name="The Broad Institute Genomics Platform"/>
            <person name="Cuomo C."/>
            <person name="de Hoog S."/>
            <person name="Gorbushina A."/>
            <person name="Walker B."/>
            <person name="Young S.K."/>
            <person name="Zeng Q."/>
            <person name="Gargeya S."/>
            <person name="Fitzgerald M."/>
            <person name="Haas B."/>
            <person name="Abouelleil A."/>
            <person name="Allen A.W."/>
            <person name="Alvarado L."/>
            <person name="Arachchi H.M."/>
            <person name="Berlin A.M."/>
            <person name="Chapman S.B."/>
            <person name="Gainer-Dewar J."/>
            <person name="Goldberg J."/>
            <person name="Griggs A."/>
            <person name="Gujja S."/>
            <person name="Hansen M."/>
            <person name="Howarth C."/>
            <person name="Imamovic A."/>
            <person name="Ireland A."/>
            <person name="Larimer J."/>
            <person name="McCowan C."/>
            <person name="Murphy C."/>
            <person name="Pearson M."/>
            <person name="Poon T.W."/>
            <person name="Priest M."/>
            <person name="Roberts A."/>
            <person name="Saif S."/>
            <person name="Shea T."/>
            <person name="Sisk P."/>
            <person name="Sykes S."/>
            <person name="Wortman J."/>
            <person name="Nusbaum C."/>
            <person name="Birren B."/>
        </authorList>
    </citation>
    <scope>NUCLEOTIDE SEQUENCE [LARGE SCALE GENOMIC DNA]</scope>
    <source>
        <strain evidence="7 8">CBS 119918</strain>
    </source>
</reference>
<dbReference type="GO" id="GO:0003677">
    <property type="term" value="F:DNA binding"/>
    <property type="evidence" value="ECO:0007669"/>
    <property type="project" value="UniProtKB-KW"/>
</dbReference>
<dbReference type="OrthoDB" id="2593732at2759"/>
<evidence type="ECO:0000256" key="6">
    <source>
        <dbReference type="ARBA" id="ARBA00023242"/>
    </source>
</evidence>
<keyword evidence="6" id="KW-0539">Nucleus</keyword>
<evidence type="ECO:0000256" key="2">
    <source>
        <dbReference type="ARBA" id="ARBA00022833"/>
    </source>
</evidence>
<dbReference type="RefSeq" id="XP_013256102.1">
    <property type="nucleotide sequence ID" value="XM_013400648.1"/>
</dbReference>
<dbReference type="PANTHER" id="PTHR36206:SF16">
    <property type="entry name" value="TRANSCRIPTION FACTOR DOMAIN-CONTAINING PROTEIN-RELATED"/>
    <property type="match status" value="1"/>
</dbReference>
<evidence type="ECO:0000256" key="4">
    <source>
        <dbReference type="ARBA" id="ARBA00023125"/>
    </source>
</evidence>
<dbReference type="Pfam" id="PF11951">
    <property type="entry name" value="Fungal_trans_2"/>
    <property type="match status" value="1"/>
</dbReference>
<dbReference type="InterPro" id="IPR052360">
    <property type="entry name" value="Transcr_Regulatory_Proteins"/>
</dbReference>
<evidence type="ECO:0000313" key="8">
    <source>
        <dbReference type="Proteomes" id="UP000027920"/>
    </source>
</evidence>
<dbReference type="Proteomes" id="UP000027920">
    <property type="component" value="Unassembled WGS sequence"/>
</dbReference>
<protein>
    <recommendedName>
        <fullName evidence="9">Transcription factor domain-containing protein</fullName>
    </recommendedName>
</protein>
<evidence type="ECO:0000313" key="7">
    <source>
        <dbReference type="EMBL" id="KEF53512.1"/>
    </source>
</evidence>
<dbReference type="InterPro" id="IPR021858">
    <property type="entry name" value="Fun_TF"/>
</dbReference>
<dbReference type="STRING" id="1182545.A0A072P1F4"/>
<keyword evidence="4" id="KW-0238">DNA-binding</keyword>
<dbReference type="HOGENOM" id="CLU_011409_13_3_1"/>
<sequence length="478" mass="54082">MTPTLAQANPMSIFGVYGSASRQETRSFEYFVSQVIPGFTRIVDDSFWHQTILQLSHSESLIWHAVIAMSCLIQYPQYSTAPVIPASPRAPTAISNEHHRRALTWYGWSIAGLRDRLTLEKSRSAVAVIACMLYVCIECLQDHVIEAVVLYRHAVGMVGLAPPNNHEQSSMAKTETEIEIDHKIRAILRHETMSHGLSVPRPKLTLDSTSGSFHASSAAREELYALITECQVFIQNVGRIKDMHGKDWLPSSDLIQQQESHQADLFRWHVAFSNTPSSLGAIRSPDELELRSVLFIAYAQYFIWLSVCLSTLETAFDSFFPSFESIVQHAERVIASKRPENRPVFILESRVIPSLYFVAIKCRHPWIRRRALLLLRSGPKVENIWKSEPMALVAEKSIEVEESGAIHAEHLQAQSSAWAQTSPADHLPPECDRLYQQEVVNTKDTNGRATHGLVLCGWRQEKDLRWSRTSLSLTLDFL</sequence>
<organism evidence="7 8">
    <name type="scientific">Exophiala aquamarina CBS 119918</name>
    <dbReference type="NCBI Taxonomy" id="1182545"/>
    <lineage>
        <taxon>Eukaryota</taxon>
        <taxon>Fungi</taxon>
        <taxon>Dikarya</taxon>
        <taxon>Ascomycota</taxon>
        <taxon>Pezizomycotina</taxon>
        <taxon>Eurotiomycetes</taxon>
        <taxon>Chaetothyriomycetidae</taxon>
        <taxon>Chaetothyriales</taxon>
        <taxon>Herpotrichiellaceae</taxon>
        <taxon>Exophiala</taxon>
    </lineage>
</organism>
<dbReference type="PANTHER" id="PTHR36206">
    <property type="entry name" value="ASPERCRYPTIN BIOSYNTHESIS CLUSTER-SPECIFIC TRANSCRIPTION REGULATOR ATNN-RELATED"/>
    <property type="match status" value="1"/>
</dbReference>
<keyword evidence="8" id="KW-1185">Reference proteome</keyword>
<dbReference type="EMBL" id="AMGV01000013">
    <property type="protein sequence ID" value="KEF53512.1"/>
    <property type="molecule type" value="Genomic_DNA"/>
</dbReference>
<evidence type="ECO:0000256" key="1">
    <source>
        <dbReference type="ARBA" id="ARBA00022723"/>
    </source>
</evidence>
<keyword evidence="1" id="KW-0479">Metal-binding</keyword>
<name>A0A072P1F4_9EURO</name>
<dbReference type="GO" id="GO:0046872">
    <property type="term" value="F:metal ion binding"/>
    <property type="evidence" value="ECO:0007669"/>
    <property type="project" value="UniProtKB-KW"/>
</dbReference>
<comment type="caution">
    <text evidence="7">The sequence shown here is derived from an EMBL/GenBank/DDBJ whole genome shotgun (WGS) entry which is preliminary data.</text>
</comment>
<dbReference type="VEuPathDB" id="FungiDB:A1O9_10487"/>
<accession>A0A072P1F4</accession>
<keyword evidence="3" id="KW-0805">Transcription regulation</keyword>
<dbReference type="AlphaFoldDB" id="A0A072P1F4"/>